<sequence>MAELYLVFEGLIFVEGEMKRVVIIALWSWLAVGASLGWAYEEAQVVDGGTVTGKVKMTSGKPTPKGFNLITFPDPVYCGRISTGTGWRILKEFEVAADGGLKDVVVLLSDVPKGKPFKFEPQTIEARDCRFLPFVTVVQDRADVVIMNMDPVMHDIQAYETSHLGPRVLFNTPLPMNPHHKRNVGADSHEHLAGEPIKETIRMTKGRKFFVMQCGFHAYMESWGLAVENPYYHVTGKDGSFSLTDVPAGEYLLTAWHPGVGIVLEQKITVPAKETVRADFLFESPKGRRSAHEIEENPHFGLQALGKSVDIRPTLELQIP</sequence>
<evidence type="ECO:0000313" key="2">
    <source>
        <dbReference type="EMBL" id="SLM46320.1"/>
    </source>
</evidence>
<gene>
    <name evidence="2" type="ORF">NSJP_0148</name>
</gene>
<dbReference type="KEGG" id="nja:NSJP_0148"/>
<dbReference type="GO" id="GO:0030246">
    <property type="term" value="F:carbohydrate binding"/>
    <property type="evidence" value="ECO:0007669"/>
    <property type="project" value="InterPro"/>
</dbReference>
<dbReference type="AlphaFoldDB" id="A0A1W1HZY6"/>
<keyword evidence="3" id="KW-1185">Reference proteome</keyword>
<reference evidence="2 3" key="1">
    <citation type="submission" date="2017-03" db="EMBL/GenBank/DDBJ databases">
        <authorList>
            <person name="Afonso C.L."/>
            <person name="Miller P.J."/>
            <person name="Scott M.A."/>
            <person name="Spackman E."/>
            <person name="Goraichik I."/>
            <person name="Dimitrov K.M."/>
            <person name="Suarez D.L."/>
            <person name="Swayne D.E."/>
        </authorList>
    </citation>
    <scope>NUCLEOTIDE SEQUENCE [LARGE SCALE GENOMIC DNA]</scope>
    <source>
        <strain evidence="2">Genome sequencing of Nitrospira japonica strain NJ11</strain>
    </source>
</reference>
<dbReference type="Pfam" id="PF14686">
    <property type="entry name" value="fn3_3"/>
    <property type="match status" value="1"/>
</dbReference>
<dbReference type="EMBL" id="LT828648">
    <property type="protein sequence ID" value="SLM46320.1"/>
    <property type="molecule type" value="Genomic_DNA"/>
</dbReference>
<dbReference type="RefSeq" id="WP_231989449.1">
    <property type="nucleotide sequence ID" value="NZ_LT828648.1"/>
</dbReference>
<dbReference type="SUPFAM" id="SSF49452">
    <property type="entry name" value="Starch-binding domain-like"/>
    <property type="match status" value="1"/>
</dbReference>
<dbReference type="Gene3D" id="2.60.40.1120">
    <property type="entry name" value="Carboxypeptidase-like, regulatory domain"/>
    <property type="match status" value="1"/>
</dbReference>
<dbReference type="InterPro" id="IPR013784">
    <property type="entry name" value="Carb-bd-like_fold"/>
</dbReference>
<organism evidence="2 3">
    <name type="scientific">Nitrospira japonica</name>
    <dbReference type="NCBI Taxonomy" id="1325564"/>
    <lineage>
        <taxon>Bacteria</taxon>
        <taxon>Pseudomonadati</taxon>
        <taxon>Nitrospirota</taxon>
        <taxon>Nitrospiria</taxon>
        <taxon>Nitrospirales</taxon>
        <taxon>Nitrospiraceae</taxon>
        <taxon>Nitrospira</taxon>
    </lineage>
</organism>
<feature type="domain" description="Rhamnogalacturonan lyase" evidence="1">
    <location>
        <begin position="229"/>
        <end position="276"/>
    </location>
</feature>
<proteinExistence type="predicted"/>
<name>A0A1W1HZY6_9BACT</name>
<protein>
    <recommendedName>
        <fullName evidence="1">Rhamnogalacturonan lyase domain-containing protein</fullName>
    </recommendedName>
</protein>
<dbReference type="Proteomes" id="UP000192042">
    <property type="component" value="Chromosome I"/>
</dbReference>
<evidence type="ECO:0000313" key="3">
    <source>
        <dbReference type="Proteomes" id="UP000192042"/>
    </source>
</evidence>
<dbReference type="STRING" id="1325564.NSJP_0148"/>
<evidence type="ECO:0000259" key="1">
    <source>
        <dbReference type="Pfam" id="PF14686"/>
    </source>
</evidence>
<accession>A0A1W1HZY6</accession>
<dbReference type="InterPro" id="IPR029413">
    <property type="entry name" value="RG-lyase_II"/>
</dbReference>